<evidence type="ECO:0000313" key="1">
    <source>
        <dbReference type="EMBL" id="MFC3880840.1"/>
    </source>
</evidence>
<proteinExistence type="predicted"/>
<protein>
    <recommendedName>
        <fullName evidence="3">TonB C-terminal domain-containing protein</fullName>
    </recommendedName>
</protein>
<name>A0ABV8ATB3_9BACT</name>
<evidence type="ECO:0000313" key="2">
    <source>
        <dbReference type="Proteomes" id="UP001595805"/>
    </source>
</evidence>
<dbReference type="RefSeq" id="WP_377906189.1">
    <property type="nucleotide sequence ID" value="NZ_JBHRZS010000007.1"/>
</dbReference>
<keyword evidence="2" id="KW-1185">Reference proteome</keyword>
<dbReference type="EMBL" id="JBHRZS010000007">
    <property type="protein sequence ID" value="MFC3880840.1"/>
    <property type="molecule type" value="Genomic_DNA"/>
</dbReference>
<gene>
    <name evidence="1" type="ORF">ACFOSV_11660</name>
</gene>
<dbReference type="Proteomes" id="UP001595805">
    <property type="component" value="Unassembled WGS sequence"/>
</dbReference>
<evidence type="ECO:0008006" key="3">
    <source>
        <dbReference type="Google" id="ProtNLM"/>
    </source>
</evidence>
<accession>A0ABV8ATB3</accession>
<organism evidence="1 2">
    <name type="scientific">Algoriphagus namhaensis</name>
    <dbReference type="NCBI Taxonomy" id="915353"/>
    <lineage>
        <taxon>Bacteria</taxon>
        <taxon>Pseudomonadati</taxon>
        <taxon>Bacteroidota</taxon>
        <taxon>Cytophagia</taxon>
        <taxon>Cytophagales</taxon>
        <taxon>Cyclobacteriaceae</taxon>
        <taxon>Algoriphagus</taxon>
    </lineage>
</organism>
<sequence length="176" mass="20068">MKISIFPPFFLLLMAFGFPGTLGQAYSQETTHSEVVSLESALGKYHNLNLKKVSGDPESSKISMANEVEYQELTEVEKEIVLELGSHWAWPENTLEMIDSYSPFLFRTKKSRAFEEVKVLLYVNEKGRVSGFDMVSEVDRGLEQRLDHMIRKLPSCKPVPGFNSYGFETFELTISK</sequence>
<reference evidence="2" key="1">
    <citation type="journal article" date="2019" name="Int. J. Syst. Evol. Microbiol.">
        <title>The Global Catalogue of Microorganisms (GCM) 10K type strain sequencing project: providing services to taxonomists for standard genome sequencing and annotation.</title>
        <authorList>
            <consortium name="The Broad Institute Genomics Platform"/>
            <consortium name="The Broad Institute Genome Sequencing Center for Infectious Disease"/>
            <person name="Wu L."/>
            <person name="Ma J."/>
        </authorList>
    </citation>
    <scope>NUCLEOTIDE SEQUENCE [LARGE SCALE GENOMIC DNA]</scope>
    <source>
        <strain evidence="2">CCUG 60523</strain>
    </source>
</reference>
<comment type="caution">
    <text evidence="1">The sequence shown here is derived from an EMBL/GenBank/DDBJ whole genome shotgun (WGS) entry which is preliminary data.</text>
</comment>